<organism evidence="2 3">
    <name type="scientific">Acrobeloides nanus</name>
    <dbReference type="NCBI Taxonomy" id="290746"/>
    <lineage>
        <taxon>Eukaryota</taxon>
        <taxon>Metazoa</taxon>
        <taxon>Ecdysozoa</taxon>
        <taxon>Nematoda</taxon>
        <taxon>Chromadorea</taxon>
        <taxon>Rhabditida</taxon>
        <taxon>Tylenchina</taxon>
        <taxon>Cephalobomorpha</taxon>
        <taxon>Cephaloboidea</taxon>
        <taxon>Cephalobidae</taxon>
        <taxon>Acrobeloides</taxon>
    </lineage>
</organism>
<proteinExistence type="predicted"/>
<feature type="transmembrane region" description="Helical" evidence="1">
    <location>
        <begin position="53"/>
        <end position="73"/>
    </location>
</feature>
<keyword evidence="1" id="KW-0472">Membrane</keyword>
<evidence type="ECO:0000256" key="1">
    <source>
        <dbReference type="SAM" id="Phobius"/>
    </source>
</evidence>
<dbReference type="AlphaFoldDB" id="A0A914EA50"/>
<dbReference type="InterPro" id="IPR036259">
    <property type="entry name" value="MFS_trans_sf"/>
</dbReference>
<dbReference type="GO" id="GO:0016020">
    <property type="term" value="C:membrane"/>
    <property type="evidence" value="ECO:0007669"/>
    <property type="project" value="TreeGrafter"/>
</dbReference>
<dbReference type="Proteomes" id="UP000887540">
    <property type="component" value="Unplaced"/>
</dbReference>
<dbReference type="PANTHER" id="PTHR45757">
    <property type="entry name" value="PROTEIN CBG23364-RELATED"/>
    <property type="match status" value="1"/>
</dbReference>
<keyword evidence="1" id="KW-0812">Transmembrane</keyword>
<keyword evidence="2" id="KW-1185">Reference proteome</keyword>
<evidence type="ECO:0000313" key="2">
    <source>
        <dbReference type="Proteomes" id="UP000887540"/>
    </source>
</evidence>
<sequence>MYAPTYFNNVLKFGIAETGLLGILPAFFNMVAKLSSGYASDMWSYGNERVKLVTFNSFALVVPGILFFALGYVPNHSPWLGFWMTVAIECTLGANCGGFYKCATLVSRQYSHFVIANIQFIKCITLFAAPGLVAIFVEDDSSREQWRNVFFVFGIVLIIANTLFCFLATDKPAKFTTITHKSNAIKDKETSI</sequence>
<dbReference type="WBParaSite" id="ACRNAN_scaffold6613.g28375.t1">
    <property type="protein sequence ID" value="ACRNAN_scaffold6613.g28375.t1"/>
    <property type="gene ID" value="ACRNAN_scaffold6613.g28375"/>
</dbReference>
<feature type="transmembrane region" description="Helical" evidence="1">
    <location>
        <begin position="112"/>
        <end position="137"/>
    </location>
</feature>
<dbReference type="Gene3D" id="1.20.1250.20">
    <property type="entry name" value="MFS general substrate transporter like domains"/>
    <property type="match status" value="1"/>
</dbReference>
<dbReference type="SUPFAM" id="SSF103473">
    <property type="entry name" value="MFS general substrate transporter"/>
    <property type="match status" value="1"/>
</dbReference>
<reference evidence="3" key="1">
    <citation type="submission" date="2022-11" db="UniProtKB">
        <authorList>
            <consortium name="WormBaseParasite"/>
        </authorList>
    </citation>
    <scope>IDENTIFICATION</scope>
</reference>
<keyword evidence="1" id="KW-1133">Transmembrane helix</keyword>
<feature type="transmembrane region" description="Helical" evidence="1">
    <location>
        <begin position="12"/>
        <end position="32"/>
    </location>
</feature>
<name>A0A914EA50_9BILA</name>
<feature type="transmembrane region" description="Helical" evidence="1">
    <location>
        <begin position="79"/>
        <end position="100"/>
    </location>
</feature>
<accession>A0A914EA50</accession>
<feature type="transmembrane region" description="Helical" evidence="1">
    <location>
        <begin position="149"/>
        <end position="168"/>
    </location>
</feature>
<evidence type="ECO:0000313" key="3">
    <source>
        <dbReference type="WBParaSite" id="ACRNAN_scaffold6613.g28375.t1"/>
    </source>
</evidence>
<protein>
    <submittedName>
        <fullName evidence="3">Uncharacterized protein</fullName>
    </submittedName>
</protein>